<dbReference type="Pfam" id="PF00849">
    <property type="entry name" value="PseudoU_synth_2"/>
    <property type="match status" value="1"/>
</dbReference>
<dbReference type="PANTHER" id="PTHR21600">
    <property type="entry name" value="MITOCHONDRIAL RNA PSEUDOURIDINE SYNTHASE"/>
    <property type="match status" value="1"/>
</dbReference>
<dbReference type="InterPro" id="IPR006145">
    <property type="entry name" value="PsdUridine_synth_RsuA/RluA"/>
</dbReference>
<dbReference type="GO" id="GO:0000455">
    <property type="term" value="P:enzyme-directed rRNA pseudouridine synthesis"/>
    <property type="evidence" value="ECO:0007669"/>
    <property type="project" value="TreeGrafter"/>
</dbReference>
<dbReference type="STRING" id="638303.Thal_0128"/>
<reference evidence="8" key="1">
    <citation type="journal article" date="2010" name="Stand. Genomic Sci.">
        <title>Complete genome sequence of Thermocrinis albus type strain (HI 11/12T).</title>
        <authorList>
            <person name="Wirth R."/>
            <person name="Sikorski J."/>
            <person name="Brambilla E."/>
            <person name="Misra M."/>
            <person name="Lapidus A."/>
            <person name="Copeland A."/>
            <person name="Nolan M."/>
            <person name="Lucas S."/>
            <person name="Chen F."/>
            <person name="Tice H."/>
            <person name="Cheng J.F."/>
            <person name="Han C."/>
            <person name="Detter J.C."/>
            <person name="Tapia R."/>
            <person name="Bruce D."/>
            <person name="Goodwin L."/>
            <person name="Pitluck S."/>
            <person name="Pati A."/>
            <person name="Anderson I."/>
            <person name="Ivanova N."/>
            <person name="Mavromatis K."/>
            <person name="Mikhailova N."/>
            <person name="Chen A."/>
            <person name="Palaniappan K."/>
            <person name="Bilek Y."/>
            <person name="Hader T."/>
            <person name="Land M."/>
            <person name="Hauser L."/>
            <person name="Chang Y.J."/>
            <person name="Jeffries C.D."/>
            <person name="Tindall B.J."/>
            <person name="Rohde M."/>
            <person name="Goker M."/>
            <person name="Bristow J."/>
            <person name="Eisen J.A."/>
            <person name="Markowitz V."/>
            <person name="Hugenholtz P."/>
            <person name="Kyrpides N.C."/>
            <person name="Klenk H.P."/>
        </authorList>
    </citation>
    <scope>NUCLEOTIDE SEQUENCE [LARGE SCALE GENOMIC DNA]</scope>
    <source>
        <strain evidence="8">DSM 14484 / JCM 11386 / HI 11/12</strain>
    </source>
</reference>
<dbReference type="SMART" id="SM00363">
    <property type="entry name" value="S4"/>
    <property type="match status" value="1"/>
</dbReference>
<dbReference type="NCBIfam" id="TIGR00005">
    <property type="entry name" value="rluA_subfam"/>
    <property type="match status" value="1"/>
</dbReference>
<dbReference type="InterPro" id="IPR050188">
    <property type="entry name" value="RluA_PseudoU_synthase"/>
</dbReference>
<dbReference type="PANTHER" id="PTHR21600:SF44">
    <property type="entry name" value="RIBOSOMAL LARGE SUBUNIT PSEUDOURIDINE SYNTHASE D"/>
    <property type="match status" value="1"/>
</dbReference>
<dbReference type="CDD" id="cd02869">
    <property type="entry name" value="PseudoU_synth_RluA_like"/>
    <property type="match status" value="1"/>
</dbReference>
<dbReference type="GO" id="GO:0120159">
    <property type="term" value="F:rRNA pseudouridine synthase activity"/>
    <property type="evidence" value="ECO:0007669"/>
    <property type="project" value="UniProtKB-ARBA"/>
</dbReference>
<dbReference type="InterPro" id="IPR006225">
    <property type="entry name" value="PsdUridine_synth_RluC/D"/>
</dbReference>
<evidence type="ECO:0000256" key="5">
    <source>
        <dbReference type="RuleBase" id="RU362028"/>
    </source>
</evidence>
<dbReference type="SUPFAM" id="SSF55174">
    <property type="entry name" value="Alpha-L RNA-binding motif"/>
    <property type="match status" value="1"/>
</dbReference>
<dbReference type="InterPro" id="IPR036986">
    <property type="entry name" value="S4_RNA-bd_sf"/>
</dbReference>
<dbReference type="KEGG" id="tal:Thal_0128"/>
<sequence>MCPERTEEILEFRVEEHQAGKRLDQFLAEAYPDFSRSYIKELVEGGYVLVDGQVVYKPSRKVKGGEVVVLCVPKVEPLSLPAEDIPLEILYEDDDLAVVVKPCGLVVHPSPGYTSGTLVNALLFRWRDLPTVGEWYRPGIVHRLDRNTMGVMVVAKRELAHRRLAEQFEKRKVLKVYRALVKGLVERDEGTLSMPLARDPRHRKRFTVSEKGRDAITHYKVLKRYRSLSVSLLEIRIYTGRTHQIRVHMAGIGHPVLGDRIYGYVPSSLPQEINEAMGECHMLVSYRLGFYHPVSGQWMEFSKEDIQPFSDVLSLIEKLEKERS</sequence>
<dbReference type="HOGENOM" id="CLU_016902_4_4_0"/>
<protein>
    <recommendedName>
        <fullName evidence="5">Pseudouridine synthase</fullName>
        <ecNumber evidence="5">5.4.99.-</ecNumber>
    </recommendedName>
</protein>
<evidence type="ECO:0000259" key="6">
    <source>
        <dbReference type="SMART" id="SM00363"/>
    </source>
</evidence>
<dbReference type="InterPro" id="IPR020103">
    <property type="entry name" value="PsdUridine_synth_cat_dom_sf"/>
</dbReference>
<dbReference type="Gene3D" id="3.30.2350.10">
    <property type="entry name" value="Pseudouridine synthase"/>
    <property type="match status" value="1"/>
</dbReference>
<gene>
    <name evidence="7" type="ordered locus">Thal_0128</name>
</gene>
<proteinExistence type="inferred from homology"/>
<comment type="catalytic activity">
    <reaction evidence="5">
        <text>a uridine in RNA = a pseudouridine in RNA</text>
        <dbReference type="Rhea" id="RHEA:48348"/>
        <dbReference type="Rhea" id="RHEA-COMP:12068"/>
        <dbReference type="Rhea" id="RHEA-COMP:12069"/>
        <dbReference type="ChEBI" id="CHEBI:65314"/>
        <dbReference type="ChEBI" id="CHEBI:65315"/>
    </reaction>
</comment>
<dbReference type="CDD" id="cd00165">
    <property type="entry name" value="S4"/>
    <property type="match status" value="1"/>
</dbReference>
<evidence type="ECO:0000256" key="2">
    <source>
        <dbReference type="ARBA" id="ARBA00023235"/>
    </source>
</evidence>
<dbReference type="Pfam" id="PF01479">
    <property type="entry name" value="S4"/>
    <property type="match status" value="1"/>
</dbReference>
<dbReference type="EC" id="5.4.99.-" evidence="5"/>
<evidence type="ECO:0000313" key="7">
    <source>
        <dbReference type="EMBL" id="ADC88765.1"/>
    </source>
</evidence>
<comment type="similarity">
    <text evidence="1 5">Belongs to the pseudouridine synthase RluA family.</text>
</comment>
<name>D3SNM8_THEAH</name>
<dbReference type="SUPFAM" id="SSF55120">
    <property type="entry name" value="Pseudouridine synthase"/>
    <property type="match status" value="1"/>
</dbReference>
<dbReference type="InterPro" id="IPR002942">
    <property type="entry name" value="S4_RNA-bd"/>
</dbReference>
<dbReference type="PROSITE" id="PS50889">
    <property type="entry name" value="S4"/>
    <property type="match status" value="1"/>
</dbReference>
<keyword evidence="2 5" id="KW-0413">Isomerase</keyword>
<dbReference type="OrthoDB" id="9807829at2"/>
<dbReference type="EMBL" id="CP001931">
    <property type="protein sequence ID" value="ADC88765.1"/>
    <property type="molecule type" value="Genomic_DNA"/>
</dbReference>
<dbReference type="Gene3D" id="3.10.290.10">
    <property type="entry name" value="RNA-binding S4 domain"/>
    <property type="match status" value="1"/>
</dbReference>
<dbReference type="AlphaFoldDB" id="D3SNM8"/>
<feature type="domain" description="RNA-binding S4" evidence="6">
    <location>
        <begin position="21"/>
        <end position="86"/>
    </location>
</feature>
<evidence type="ECO:0000256" key="3">
    <source>
        <dbReference type="PIRSR" id="PIRSR606225-1"/>
    </source>
</evidence>
<evidence type="ECO:0000256" key="4">
    <source>
        <dbReference type="PROSITE-ProRule" id="PRU00182"/>
    </source>
</evidence>
<keyword evidence="4" id="KW-0694">RNA-binding</keyword>
<accession>D3SNM8</accession>
<evidence type="ECO:0000256" key="1">
    <source>
        <dbReference type="ARBA" id="ARBA00010876"/>
    </source>
</evidence>
<dbReference type="RefSeq" id="WP_012991172.1">
    <property type="nucleotide sequence ID" value="NC_013894.1"/>
</dbReference>
<dbReference type="Proteomes" id="UP000002043">
    <property type="component" value="Chromosome"/>
</dbReference>
<dbReference type="eggNOG" id="COG0564">
    <property type="taxonomic scope" value="Bacteria"/>
</dbReference>
<organism evidence="7 8">
    <name type="scientific">Thermocrinis albus (strain DSM 14484 / JCM 11386 / HI 11/12)</name>
    <dbReference type="NCBI Taxonomy" id="638303"/>
    <lineage>
        <taxon>Bacteria</taxon>
        <taxon>Pseudomonadati</taxon>
        <taxon>Aquificota</taxon>
        <taxon>Aquificia</taxon>
        <taxon>Aquificales</taxon>
        <taxon>Aquificaceae</taxon>
        <taxon>Thermocrinis</taxon>
    </lineage>
</organism>
<dbReference type="GO" id="GO:0003723">
    <property type="term" value="F:RNA binding"/>
    <property type="evidence" value="ECO:0007669"/>
    <property type="project" value="UniProtKB-KW"/>
</dbReference>
<feature type="active site" evidence="3">
    <location>
        <position position="145"/>
    </location>
</feature>
<keyword evidence="8" id="KW-1185">Reference proteome</keyword>
<evidence type="ECO:0000313" key="8">
    <source>
        <dbReference type="Proteomes" id="UP000002043"/>
    </source>
</evidence>
<comment type="function">
    <text evidence="5">Responsible for synthesis of pseudouridine from uracil.</text>
</comment>